<dbReference type="SMART" id="SM01117">
    <property type="entry name" value="Cyt-b5"/>
    <property type="match status" value="1"/>
</dbReference>
<dbReference type="Gene3D" id="3.10.120.10">
    <property type="entry name" value="Cytochrome b5-like heme/steroid binding domain"/>
    <property type="match status" value="1"/>
</dbReference>
<gene>
    <name evidence="3" type="ORF">INT46_000451</name>
</gene>
<comment type="similarity">
    <text evidence="1">Belongs to the cytochrome b5 family. MAPR subfamily.</text>
</comment>
<evidence type="ECO:0000259" key="2">
    <source>
        <dbReference type="SMART" id="SM01117"/>
    </source>
</evidence>
<protein>
    <recommendedName>
        <fullName evidence="2">Cytochrome b5 heme-binding domain-containing protein</fullName>
    </recommendedName>
</protein>
<evidence type="ECO:0000313" key="3">
    <source>
        <dbReference type="EMBL" id="KAG2196170.1"/>
    </source>
</evidence>
<dbReference type="PANTHER" id="PTHR10281">
    <property type="entry name" value="MEMBRANE-ASSOCIATED PROGESTERONE RECEPTOR COMPONENT-RELATED"/>
    <property type="match status" value="1"/>
</dbReference>
<evidence type="ECO:0000313" key="4">
    <source>
        <dbReference type="Proteomes" id="UP000650833"/>
    </source>
</evidence>
<dbReference type="InterPro" id="IPR050577">
    <property type="entry name" value="MAPR/NEUFC/NENF-like"/>
</dbReference>
<organism evidence="3 4">
    <name type="scientific">Mucor plumbeus</name>
    <dbReference type="NCBI Taxonomy" id="97098"/>
    <lineage>
        <taxon>Eukaryota</taxon>
        <taxon>Fungi</taxon>
        <taxon>Fungi incertae sedis</taxon>
        <taxon>Mucoromycota</taxon>
        <taxon>Mucoromycotina</taxon>
        <taxon>Mucoromycetes</taxon>
        <taxon>Mucorales</taxon>
        <taxon>Mucorineae</taxon>
        <taxon>Mucoraceae</taxon>
        <taxon>Mucor</taxon>
    </lineage>
</organism>
<keyword evidence="4" id="KW-1185">Reference proteome</keyword>
<dbReference type="AlphaFoldDB" id="A0A8H7QQZ0"/>
<reference evidence="3" key="1">
    <citation type="submission" date="2020-12" db="EMBL/GenBank/DDBJ databases">
        <title>Metabolic potential, ecology and presence of endohyphal bacteria is reflected in genomic diversity of Mucoromycotina.</title>
        <authorList>
            <person name="Muszewska A."/>
            <person name="Okrasinska A."/>
            <person name="Steczkiewicz K."/>
            <person name="Drgas O."/>
            <person name="Orlowska M."/>
            <person name="Perlinska-Lenart U."/>
            <person name="Aleksandrzak-Piekarczyk T."/>
            <person name="Szatraj K."/>
            <person name="Zielenkiewicz U."/>
            <person name="Pilsyk S."/>
            <person name="Malc E."/>
            <person name="Mieczkowski P."/>
            <person name="Kruszewska J.S."/>
            <person name="Biernat P."/>
            <person name="Pawlowska J."/>
        </authorList>
    </citation>
    <scope>NUCLEOTIDE SEQUENCE</scope>
    <source>
        <strain evidence="3">CBS 226.32</strain>
    </source>
</reference>
<dbReference type="GO" id="GO:0005783">
    <property type="term" value="C:endoplasmic reticulum"/>
    <property type="evidence" value="ECO:0007669"/>
    <property type="project" value="TreeGrafter"/>
</dbReference>
<dbReference type="Pfam" id="PF00173">
    <property type="entry name" value="Cyt-b5"/>
    <property type="match status" value="1"/>
</dbReference>
<accession>A0A8H7QQZ0</accession>
<name>A0A8H7QQZ0_9FUNG</name>
<dbReference type="FunFam" id="3.10.120.10:FF:000003">
    <property type="entry name" value="membrane-associated progesterone receptor component 1"/>
    <property type="match status" value="1"/>
</dbReference>
<dbReference type="PANTHER" id="PTHR10281:SF115">
    <property type="entry name" value="BINDING PROTEIN, PUTATIVE (AFU_ORTHOLOGUE AFUA_4G06240)-RELATED"/>
    <property type="match status" value="1"/>
</dbReference>
<evidence type="ECO:0000256" key="1">
    <source>
        <dbReference type="ARBA" id="ARBA00038357"/>
    </source>
</evidence>
<feature type="domain" description="Cytochrome b5 heme-binding" evidence="2">
    <location>
        <begin position="11"/>
        <end position="107"/>
    </location>
</feature>
<dbReference type="OrthoDB" id="899at2759"/>
<dbReference type="InterPro" id="IPR036400">
    <property type="entry name" value="Cyt_B5-like_heme/steroid_sf"/>
</dbReference>
<proteinExistence type="inferred from homology"/>
<dbReference type="GO" id="GO:0016020">
    <property type="term" value="C:membrane"/>
    <property type="evidence" value="ECO:0007669"/>
    <property type="project" value="TreeGrafter"/>
</dbReference>
<dbReference type="GO" id="GO:0020037">
    <property type="term" value="F:heme binding"/>
    <property type="evidence" value="ECO:0007669"/>
    <property type="project" value="UniProtKB-ARBA"/>
</dbReference>
<dbReference type="Proteomes" id="UP000650833">
    <property type="component" value="Unassembled WGS sequence"/>
</dbReference>
<sequence length="110" mass="12011">MAVEAPKTTPITVSELAKYNGSNPSLPIYVAIKGDVFDVSKNSNSYGRGSGYNVFTGKDSSKALGKSSLDPDECIADYSELTEKELEVLNQWHAFFSQRYNIVGKVVPDN</sequence>
<dbReference type="SUPFAM" id="SSF55856">
    <property type="entry name" value="Cytochrome b5-like heme/steroid binding domain"/>
    <property type="match status" value="1"/>
</dbReference>
<comment type="caution">
    <text evidence="3">The sequence shown here is derived from an EMBL/GenBank/DDBJ whole genome shotgun (WGS) entry which is preliminary data.</text>
</comment>
<dbReference type="InterPro" id="IPR001199">
    <property type="entry name" value="Cyt_B5-like_heme/steroid-bd"/>
</dbReference>
<dbReference type="EMBL" id="JAEPRC010000489">
    <property type="protein sequence ID" value="KAG2196170.1"/>
    <property type="molecule type" value="Genomic_DNA"/>
</dbReference>